<evidence type="ECO:0000313" key="6">
    <source>
        <dbReference type="EMBL" id="SVD04204.1"/>
    </source>
</evidence>
<dbReference type="SUPFAM" id="SSF54292">
    <property type="entry name" value="2Fe-2S ferredoxin-like"/>
    <property type="match status" value="1"/>
</dbReference>
<keyword evidence="2" id="KW-0479">Metal-binding</keyword>
<keyword evidence="3" id="KW-0408">Iron</keyword>
<evidence type="ECO:0000256" key="1">
    <source>
        <dbReference type="ARBA" id="ARBA00022714"/>
    </source>
</evidence>
<evidence type="ECO:0000256" key="3">
    <source>
        <dbReference type="ARBA" id="ARBA00023004"/>
    </source>
</evidence>
<dbReference type="InterPro" id="IPR006058">
    <property type="entry name" value="2Fe2S_fd_BS"/>
</dbReference>
<protein>
    <recommendedName>
        <fullName evidence="5">2Fe-2S ferredoxin-type domain-containing protein</fullName>
    </recommendedName>
</protein>
<evidence type="ECO:0000259" key="5">
    <source>
        <dbReference type="PROSITE" id="PS51085"/>
    </source>
</evidence>
<dbReference type="Pfam" id="PF00111">
    <property type="entry name" value="Fer2"/>
    <property type="match status" value="1"/>
</dbReference>
<dbReference type="PANTHER" id="PTHR44379:SF2">
    <property type="entry name" value="BLR6218 PROTEIN"/>
    <property type="match status" value="1"/>
</dbReference>
<dbReference type="Gene3D" id="3.10.20.30">
    <property type="match status" value="1"/>
</dbReference>
<keyword evidence="4" id="KW-0411">Iron-sulfur</keyword>
<dbReference type="PROSITE" id="PS00197">
    <property type="entry name" value="2FE2S_FER_1"/>
    <property type="match status" value="1"/>
</dbReference>
<evidence type="ECO:0000256" key="2">
    <source>
        <dbReference type="ARBA" id="ARBA00022723"/>
    </source>
</evidence>
<dbReference type="GO" id="GO:0051537">
    <property type="term" value="F:2 iron, 2 sulfur cluster binding"/>
    <property type="evidence" value="ECO:0007669"/>
    <property type="project" value="UniProtKB-KW"/>
</dbReference>
<dbReference type="AlphaFoldDB" id="A0A382S2N8"/>
<gene>
    <name evidence="6" type="ORF">METZ01_LOCUS357058</name>
</gene>
<organism evidence="6">
    <name type="scientific">marine metagenome</name>
    <dbReference type="NCBI Taxonomy" id="408172"/>
    <lineage>
        <taxon>unclassified sequences</taxon>
        <taxon>metagenomes</taxon>
        <taxon>ecological metagenomes</taxon>
    </lineage>
</organism>
<dbReference type="EMBL" id="UINC01125998">
    <property type="protein sequence ID" value="SVD04204.1"/>
    <property type="molecule type" value="Genomic_DNA"/>
</dbReference>
<proteinExistence type="predicted"/>
<dbReference type="PROSITE" id="PS51085">
    <property type="entry name" value="2FE2S_FER_2"/>
    <property type="match status" value="1"/>
</dbReference>
<feature type="domain" description="2Fe-2S ferredoxin-type" evidence="5">
    <location>
        <begin position="1"/>
        <end position="76"/>
    </location>
</feature>
<accession>A0A382S2N8</accession>
<name>A0A382S2N8_9ZZZZ</name>
<evidence type="ECO:0000256" key="4">
    <source>
        <dbReference type="ARBA" id="ARBA00023014"/>
    </source>
</evidence>
<dbReference type="InterPro" id="IPR001041">
    <property type="entry name" value="2Fe-2S_ferredoxin-type"/>
</dbReference>
<dbReference type="InterPro" id="IPR012675">
    <property type="entry name" value="Beta-grasp_dom_sf"/>
</dbReference>
<dbReference type="InterPro" id="IPR036010">
    <property type="entry name" value="2Fe-2S_ferredoxin-like_sf"/>
</dbReference>
<dbReference type="GO" id="GO:0046872">
    <property type="term" value="F:metal ion binding"/>
    <property type="evidence" value="ECO:0007669"/>
    <property type="project" value="UniProtKB-KW"/>
</dbReference>
<keyword evidence="1" id="KW-0001">2Fe-2S</keyword>
<sequence>MVQFVVNNENVTARVAESTPLLSVLRNELGLRAAKYGCGTGHCGACTVLVDGRPENSCEFPVSLAEGRTITTLEGLKNADLHPVQKAFIEEQ</sequence>
<dbReference type="InterPro" id="IPR051452">
    <property type="entry name" value="Diverse_Oxidoreductases"/>
</dbReference>
<dbReference type="CDD" id="cd00207">
    <property type="entry name" value="fer2"/>
    <property type="match status" value="1"/>
</dbReference>
<dbReference type="PANTHER" id="PTHR44379">
    <property type="entry name" value="OXIDOREDUCTASE WITH IRON-SULFUR SUBUNIT"/>
    <property type="match status" value="1"/>
</dbReference>
<reference evidence="6" key="1">
    <citation type="submission" date="2018-05" db="EMBL/GenBank/DDBJ databases">
        <authorList>
            <person name="Lanie J.A."/>
            <person name="Ng W.-L."/>
            <person name="Kazmierczak K.M."/>
            <person name="Andrzejewski T.M."/>
            <person name="Davidsen T.M."/>
            <person name="Wayne K.J."/>
            <person name="Tettelin H."/>
            <person name="Glass J.I."/>
            <person name="Rusch D."/>
            <person name="Podicherti R."/>
            <person name="Tsui H.-C.T."/>
            <person name="Winkler M.E."/>
        </authorList>
    </citation>
    <scope>NUCLEOTIDE SEQUENCE</scope>
</reference>
<feature type="non-terminal residue" evidence="6">
    <location>
        <position position="92"/>
    </location>
</feature>